<dbReference type="PANTHER" id="PTHR11145:SF8">
    <property type="entry name" value="RE57120P"/>
    <property type="match status" value="1"/>
</dbReference>
<accession>A0A6B2LE92</accession>
<dbReference type="Pfam" id="PF02214">
    <property type="entry name" value="BTB_2"/>
    <property type="match status" value="1"/>
</dbReference>
<sequence length="260" mass="29622">MDVGGKIFCVSLKTLVREECFFSAMFSGKFKLEQDKEDGSYFVDRSPYFFEYILDFMRTGKLSHRIRSDEMEEFKDEVMFYQIPSLLKVLNTPKVIVDKFSSCSNVMKLSEDKKSVEVNGSSWSVAYSEVKDFVDLSFGFYIENCLGHNDRIGLMASTQNLSSPLENFAIYLLNKPNGGNFVLTNYSAMVIPSTQLTRGDKVYFYINKTTQKIHVWRGNDVYGVYLLPSQANIKPAFGSCNNSSKTKSKLCKLCSQEDTI</sequence>
<dbReference type="Gene3D" id="3.30.710.10">
    <property type="entry name" value="Potassium Channel Kv1.1, Chain A"/>
    <property type="match status" value="1"/>
</dbReference>
<name>A0A6B2LE92_9EUKA</name>
<dbReference type="CDD" id="cd18316">
    <property type="entry name" value="BTB_POZ_KCTD-like"/>
    <property type="match status" value="1"/>
</dbReference>
<dbReference type="InterPro" id="IPR003131">
    <property type="entry name" value="T1-type_BTB"/>
</dbReference>
<dbReference type="PANTHER" id="PTHR11145">
    <property type="entry name" value="BTB/POZ DOMAIN-CONTAINING ADAPTER FOR CUL3-MEDIATED RHOA DEGRADATION PROTEIN FAMILY MEMBER"/>
    <property type="match status" value="1"/>
</dbReference>
<evidence type="ECO:0000259" key="1">
    <source>
        <dbReference type="PROSITE" id="PS50097"/>
    </source>
</evidence>
<proteinExistence type="predicted"/>
<feature type="domain" description="BTB" evidence="1">
    <location>
        <begin position="1"/>
        <end position="66"/>
    </location>
</feature>
<dbReference type="AlphaFoldDB" id="A0A6B2LE92"/>
<organism evidence="2">
    <name type="scientific">Arcella intermedia</name>
    <dbReference type="NCBI Taxonomy" id="1963864"/>
    <lineage>
        <taxon>Eukaryota</taxon>
        <taxon>Amoebozoa</taxon>
        <taxon>Tubulinea</taxon>
        <taxon>Elardia</taxon>
        <taxon>Arcellinida</taxon>
        <taxon>Sphaerothecina</taxon>
        <taxon>Arcellidae</taxon>
        <taxon>Arcella</taxon>
    </lineage>
</organism>
<evidence type="ECO:0000313" key="2">
    <source>
        <dbReference type="EMBL" id="NDV35372.1"/>
    </source>
</evidence>
<dbReference type="SUPFAM" id="SSF54695">
    <property type="entry name" value="POZ domain"/>
    <property type="match status" value="1"/>
</dbReference>
<dbReference type="EMBL" id="GIBP01006403">
    <property type="protein sequence ID" value="NDV35372.1"/>
    <property type="molecule type" value="Transcribed_RNA"/>
</dbReference>
<dbReference type="InterPro" id="IPR011333">
    <property type="entry name" value="SKP1/BTB/POZ_sf"/>
</dbReference>
<dbReference type="SMART" id="SM00225">
    <property type="entry name" value="BTB"/>
    <property type="match status" value="1"/>
</dbReference>
<dbReference type="GO" id="GO:0051260">
    <property type="term" value="P:protein homooligomerization"/>
    <property type="evidence" value="ECO:0007669"/>
    <property type="project" value="InterPro"/>
</dbReference>
<reference evidence="2" key="1">
    <citation type="journal article" date="2020" name="J. Eukaryot. Microbiol.">
        <title>De novo Sequencing, Assembly and Annotation of the Transcriptome for the Free-Living Testate Amoeba Arcella intermedia.</title>
        <authorList>
            <person name="Ribeiro G.M."/>
            <person name="Porfirio-Sousa A.L."/>
            <person name="Maurer-Alcala X.X."/>
            <person name="Katz L.A."/>
            <person name="Lahr D.J.G."/>
        </authorList>
    </citation>
    <scope>NUCLEOTIDE SEQUENCE</scope>
</reference>
<dbReference type="InterPro" id="IPR000210">
    <property type="entry name" value="BTB/POZ_dom"/>
</dbReference>
<protein>
    <recommendedName>
        <fullName evidence="1">BTB domain-containing protein</fullName>
    </recommendedName>
</protein>
<dbReference type="PROSITE" id="PS50097">
    <property type="entry name" value="BTB"/>
    <property type="match status" value="1"/>
</dbReference>
<dbReference type="InterPro" id="IPR045068">
    <property type="entry name" value="BACURD1-3"/>
</dbReference>